<evidence type="ECO:0000313" key="3">
    <source>
        <dbReference type="Proteomes" id="UP001501479"/>
    </source>
</evidence>
<evidence type="ECO:0000313" key="2">
    <source>
        <dbReference type="EMBL" id="GAA3721210.1"/>
    </source>
</evidence>
<keyword evidence="3" id="KW-1185">Reference proteome</keyword>
<reference evidence="3" key="1">
    <citation type="journal article" date="2019" name="Int. J. Syst. Evol. Microbiol.">
        <title>The Global Catalogue of Microorganisms (GCM) 10K type strain sequencing project: providing services to taxonomists for standard genome sequencing and annotation.</title>
        <authorList>
            <consortium name="The Broad Institute Genomics Platform"/>
            <consortium name="The Broad Institute Genome Sequencing Center for Infectious Disease"/>
            <person name="Wu L."/>
            <person name="Ma J."/>
        </authorList>
    </citation>
    <scope>NUCLEOTIDE SEQUENCE [LARGE SCALE GENOMIC DNA]</scope>
    <source>
        <strain evidence="3">JCM 17329</strain>
    </source>
</reference>
<sequence length="180" mass="20277">MKELSWIDKARQYLGLREDTGRQHHNEQLLDMLDSMGSFNGEAKAWWREDETPWCGLFVGYVLGVCQRYVVNEWYRASSWCNPIMSRLDAPAYGCIVTFTRSGGGHVGFVVGRDKHGNIMVLGGNQGNEVNIRPFALSRVTGYYWPSRLVDGRPVKSSPANDRYQLPLLTSGGKVSEDEA</sequence>
<dbReference type="NCBIfam" id="TIGR02594">
    <property type="entry name" value="TIGR02594 family protein"/>
    <property type="match status" value="1"/>
</dbReference>
<organism evidence="2 3">
    <name type="scientific">Oceanisphaera sediminis</name>
    <dbReference type="NCBI Taxonomy" id="981381"/>
    <lineage>
        <taxon>Bacteria</taxon>
        <taxon>Pseudomonadati</taxon>
        <taxon>Pseudomonadota</taxon>
        <taxon>Gammaproteobacteria</taxon>
        <taxon>Aeromonadales</taxon>
        <taxon>Aeromonadaceae</taxon>
        <taxon>Oceanisphaera</taxon>
    </lineage>
</organism>
<protein>
    <submittedName>
        <fullName evidence="2">TIGR02594 family protein</fullName>
    </submittedName>
</protein>
<accession>A0ABP7EMK7</accession>
<feature type="region of interest" description="Disordered" evidence="1">
    <location>
        <begin position="161"/>
        <end position="180"/>
    </location>
</feature>
<dbReference type="RefSeq" id="WP_344965783.1">
    <property type="nucleotide sequence ID" value="NZ_BAABDS010000046.1"/>
</dbReference>
<dbReference type="InterPro" id="IPR013423">
    <property type="entry name" value="CHP02594"/>
</dbReference>
<dbReference type="SUPFAM" id="SSF54001">
    <property type="entry name" value="Cysteine proteinases"/>
    <property type="match status" value="1"/>
</dbReference>
<comment type="caution">
    <text evidence="2">The sequence shown here is derived from an EMBL/GenBank/DDBJ whole genome shotgun (WGS) entry which is preliminary data.</text>
</comment>
<name>A0ABP7EMK7_9GAMM</name>
<dbReference type="InterPro" id="IPR038765">
    <property type="entry name" value="Papain-like_cys_pep_sf"/>
</dbReference>
<gene>
    <name evidence="2" type="ORF">GCM10022421_32170</name>
</gene>
<dbReference type="Proteomes" id="UP001501479">
    <property type="component" value="Unassembled WGS sequence"/>
</dbReference>
<proteinExistence type="predicted"/>
<evidence type="ECO:0000256" key="1">
    <source>
        <dbReference type="SAM" id="MobiDB-lite"/>
    </source>
</evidence>
<dbReference type="EMBL" id="BAABDS010000046">
    <property type="protein sequence ID" value="GAA3721210.1"/>
    <property type="molecule type" value="Genomic_DNA"/>
</dbReference>